<dbReference type="GO" id="GO:0003824">
    <property type="term" value="F:catalytic activity"/>
    <property type="evidence" value="ECO:0007669"/>
    <property type="project" value="InterPro"/>
</dbReference>
<dbReference type="AlphaFoldDB" id="A0A1Y1IJK1"/>
<feature type="domain" description="Endonuclease/exonuclease/phosphatase" evidence="1">
    <location>
        <begin position="8"/>
        <end position="223"/>
    </location>
</feature>
<dbReference type="InterPro" id="IPR036691">
    <property type="entry name" value="Endo/exonu/phosph_ase_sf"/>
</dbReference>
<dbReference type="EMBL" id="DF237366">
    <property type="protein sequence ID" value="GAQ88308.1"/>
    <property type="molecule type" value="Genomic_DNA"/>
</dbReference>
<dbReference type="Proteomes" id="UP000054558">
    <property type="component" value="Unassembled WGS sequence"/>
</dbReference>
<dbReference type="SUPFAM" id="SSF56219">
    <property type="entry name" value="DNase I-like"/>
    <property type="match status" value="1"/>
</dbReference>
<dbReference type="STRING" id="105231.A0A1Y1IJK1"/>
<organism evidence="2 3">
    <name type="scientific">Klebsormidium nitens</name>
    <name type="common">Green alga</name>
    <name type="synonym">Ulothrix nitens</name>
    <dbReference type="NCBI Taxonomy" id="105231"/>
    <lineage>
        <taxon>Eukaryota</taxon>
        <taxon>Viridiplantae</taxon>
        <taxon>Streptophyta</taxon>
        <taxon>Klebsormidiophyceae</taxon>
        <taxon>Klebsormidiales</taxon>
        <taxon>Klebsormidiaceae</taxon>
        <taxon>Klebsormidium</taxon>
    </lineage>
</organism>
<protein>
    <recommendedName>
        <fullName evidence="1">Endonuclease/exonuclease/phosphatase domain-containing protein</fullName>
    </recommendedName>
</protein>
<dbReference type="Gene3D" id="3.60.10.10">
    <property type="entry name" value="Endonuclease/exonuclease/phosphatase"/>
    <property type="match status" value="2"/>
</dbReference>
<reference evidence="2 3" key="1">
    <citation type="journal article" date="2014" name="Nat. Commun.">
        <title>Klebsormidium flaccidum genome reveals primary factors for plant terrestrial adaptation.</title>
        <authorList>
            <person name="Hori K."/>
            <person name="Maruyama F."/>
            <person name="Fujisawa T."/>
            <person name="Togashi T."/>
            <person name="Yamamoto N."/>
            <person name="Seo M."/>
            <person name="Sato S."/>
            <person name="Yamada T."/>
            <person name="Mori H."/>
            <person name="Tajima N."/>
            <person name="Moriyama T."/>
            <person name="Ikeuchi M."/>
            <person name="Watanabe M."/>
            <person name="Wada H."/>
            <person name="Kobayashi K."/>
            <person name="Saito M."/>
            <person name="Masuda T."/>
            <person name="Sasaki-Sekimoto Y."/>
            <person name="Mashiguchi K."/>
            <person name="Awai K."/>
            <person name="Shimojima M."/>
            <person name="Masuda S."/>
            <person name="Iwai M."/>
            <person name="Nobusawa T."/>
            <person name="Narise T."/>
            <person name="Kondo S."/>
            <person name="Saito H."/>
            <person name="Sato R."/>
            <person name="Murakawa M."/>
            <person name="Ihara Y."/>
            <person name="Oshima-Yamada Y."/>
            <person name="Ohtaka K."/>
            <person name="Satoh M."/>
            <person name="Sonobe K."/>
            <person name="Ishii M."/>
            <person name="Ohtani R."/>
            <person name="Kanamori-Sato M."/>
            <person name="Honoki R."/>
            <person name="Miyazaki D."/>
            <person name="Mochizuki H."/>
            <person name="Umetsu J."/>
            <person name="Higashi K."/>
            <person name="Shibata D."/>
            <person name="Kamiya Y."/>
            <person name="Sato N."/>
            <person name="Nakamura Y."/>
            <person name="Tabata S."/>
            <person name="Ida S."/>
            <person name="Kurokawa K."/>
            <person name="Ohta H."/>
        </authorList>
    </citation>
    <scope>NUCLEOTIDE SEQUENCE [LARGE SCALE GENOMIC DNA]</scope>
    <source>
        <strain evidence="2 3">NIES-2285</strain>
    </source>
</reference>
<name>A0A1Y1IJK1_KLENI</name>
<dbReference type="Pfam" id="PF03372">
    <property type="entry name" value="Exo_endo_phos"/>
    <property type="match status" value="1"/>
</dbReference>
<sequence>MSLSITFLSLNLCGQDPSDGSNPWARRKELCVDLLKKFRPIIFCIQAGYDYFGCSRKGPDDKGDEFCAIFFDATKVMNTQLDDKSSNARRRGALLAWQHVASLPPTLPVVFCGDFNTDKESDVGRFFLGRSRLLNEKGDLRDAWQSARRRRNGGIVHTNHGFRGEEQGCWECFKHFYRVFCMCWDRNYQDLHSDWVFFKGRQLAPVFAEVVVDNKEGRFPSDHYPVYIEFLLPRSVRLLEGSLVG</sequence>
<keyword evidence="3" id="KW-1185">Reference proteome</keyword>
<dbReference type="OMA" id="WDGACER"/>
<gene>
    <name evidence="2" type="ORF">KFL_004170060</name>
</gene>
<proteinExistence type="predicted"/>
<accession>A0A1Y1IJK1</accession>
<dbReference type="OrthoDB" id="276515at2759"/>
<evidence type="ECO:0000259" key="1">
    <source>
        <dbReference type="Pfam" id="PF03372"/>
    </source>
</evidence>
<evidence type="ECO:0000313" key="2">
    <source>
        <dbReference type="EMBL" id="GAQ88308.1"/>
    </source>
</evidence>
<evidence type="ECO:0000313" key="3">
    <source>
        <dbReference type="Proteomes" id="UP000054558"/>
    </source>
</evidence>
<dbReference type="InterPro" id="IPR005135">
    <property type="entry name" value="Endo/exonuclease/phosphatase"/>
</dbReference>